<sequence length="259" mass="28999">MIAALLKAIDKDRKLQSKLNATKKWGEISHHELGVLKELTILLQPFEDATNDLQGDYETTGNVIPCYLDLLNKVSVTIKDSNGKLYSNPACPFPSQIKYCKPIASVLKESLTRRLSYVLRDTFYVLGTMLNPMFKKKWISKSGESDWAVVAAVKAELEMRAQQLQVSQPNSTEKNDCAPICAIASNEASQLYSTLLDEPSENQSGSTSAAVIKEFDTFLNEPLSSMRELVDPLKANGQTKPRSHYNFGKTTPIVFQFWR</sequence>
<evidence type="ECO:0000313" key="2">
    <source>
        <dbReference type="Proteomes" id="UP001234178"/>
    </source>
</evidence>
<evidence type="ECO:0000313" key="1">
    <source>
        <dbReference type="EMBL" id="KAK4037511.1"/>
    </source>
</evidence>
<accession>A0ABR0B750</accession>
<dbReference type="EMBL" id="JAOYFB010000040">
    <property type="protein sequence ID" value="KAK4037511.1"/>
    <property type="molecule type" value="Genomic_DNA"/>
</dbReference>
<organism evidence="1 2">
    <name type="scientific">Daphnia magna</name>
    <dbReference type="NCBI Taxonomy" id="35525"/>
    <lineage>
        <taxon>Eukaryota</taxon>
        <taxon>Metazoa</taxon>
        <taxon>Ecdysozoa</taxon>
        <taxon>Arthropoda</taxon>
        <taxon>Crustacea</taxon>
        <taxon>Branchiopoda</taxon>
        <taxon>Diplostraca</taxon>
        <taxon>Cladocera</taxon>
        <taxon>Anomopoda</taxon>
        <taxon>Daphniidae</taxon>
        <taxon>Daphnia</taxon>
    </lineage>
</organism>
<reference evidence="1 2" key="1">
    <citation type="journal article" date="2023" name="Nucleic Acids Res.">
        <title>The hologenome of Daphnia magna reveals possible DNA methylation and microbiome-mediated evolution of the host genome.</title>
        <authorList>
            <person name="Chaturvedi A."/>
            <person name="Li X."/>
            <person name="Dhandapani V."/>
            <person name="Marshall H."/>
            <person name="Kissane S."/>
            <person name="Cuenca-Cambronero M."/>
            <person name="Asole G."/>
            <person name="Calvet F."/>
            <person name="Ruiz-Romero M."/>
            <person name="Marangio P."/>
            <person name="Guigo R."/>
            <person name="Rago D."/>
            <person name="Mirbahai L."/>
            <person name="Eastwood N."/>
            <person name="Colbourne J.K."/>
            <person name="Zhou J."/>
            <person name="Mallon E."/>
            <person name="Orsini L."/>
        </authorList>
    </citation>
    <scope>NUCLEOTIDE SEQUENCE [LARGE SCALE GENOMIC DNA]</scope>
    <source>
        <strain evidence="1">LRV0_1</strain>
    </source>
</reference>
<proteinExistence type="predicted"/>
<comment type="caution">
    <text evidence="1">The sequence shown here is derived from an EMBL/GenBank/DDBJ whole genome shotgun (WGS) entry which is preliminary data.</text>
</comment>
<name>A0ABR0B750_9CRUS</name>
<dbReference type="Proteomes" id="UP001234178">
    <property type="component" value="Unassembled WGS sequence"/>
</dbReference>
<keyword evidence="2" id="KW-1185">Reference proteome</keyword>
<gene>
    <name evidence="1" type="ORF">OUZ56_029544</name>
</gene>
<dbReference type="SUPFAM" id="SSF53098">
    <property type="entry name" value="Ribonuclease H-like"/>
    <property type="match status" value="1"/>
</dbReference>
<protein>
    <submittedName>
        <fullName evidence="1">Uncharacterized protein</fullName>
    </submittedName>
</protein>
<dbReference type="InterPro" id="IPR012337">
    <property type="entry name" value="RNaseH-like_sf"/>
</dbReference>